<evidence type="ECO:0000256" key="2">
    <source>
        <dbReference type="ARBA" id="ARBA00023002"/>
    </source>
</evidence>
<dbReference type="PANTHER" id="PTHR24320:SF148">
    <property type="entry name" value="NAD(P)-BINDING ROSSMANN-FOLD SUPERFAMILY PROTEIN"/>
    <property type="match status" value="1"/>
</dbReference>
<gene>
    <name evidence="5" type="ORF">DBRI00130_LOCUS38252</name>
</gene>
<dbReference type="AlphaFoldDB" id="A0A7S4SQ49"/>
<dbReference type="PANTHER" id="PTHR24320">
    <property type="entry name" value="RETINOL DEHYDROGENASE"/>
    <property type="match status" value="1"/>
</dbReference>
<dbReference type="Gene3D" id="3.40.50.720">
    <property type="entry name" value="NAD(P)-binding Rossmann-like Domain"/>
    <property type="match status" value="1"/>
</dbReference>
<dbReference type="InterPro" id="IPR036291">
    <property type="entry name" value="NAD(P)-bd_dom_sf"/>
</dbReference>
<evidence type="ECO:0000256" key="4">
    <source>
        <dbReference type="SAM" id="SignalP"/>
    </source>
</evidence>
<accession>A0A7S4SQ49</accession>
<dbReference type="InterPro" id="IPR002347">
    <property type="entry name" value="SDR_fam"/>
</dbReference>
<organism evidence="5">
    <name type="scientific">Ditylum brightwellii</name>
    <dbReference type="NCBI Taxonomy" id="49249"/>
    <lineage>
        <taxon>Eukaryota</taxon>
        <taxon>Sar</taxon>
        <taxon>Stramenopiles</taxon>
        <taxon>Ochrophyta</taxon>
        <taxon>Bacillariophyta</taxon>
        <taxon>Mediophyceae</taxon>
        <taxon>Lithodesmiophycidae</taxon>
        <taxon>Lithodesmiales</taxon>
        <taxon>Lithodesmiaceae</taxon>
        <taxon>Ditylum</taxon>
    </lineage>
</organism>
<reference evidence="5" key="1">
    <citation type="submission" date="2021-01" db="EMBL/GenBank/DDBJ databases">
        <authorList>
            <person name="Corre E."/>
            <person name="Pelletier E."/>
            <person name="Niang G."/>
            <person name="Scheremetjew M."/>
            <person name="Finn R."/>
            <person name="Kale V."/>
            <person name="Holt S."/>
            <person name="Cochrane G."/>
            <person name="Meng A."/>
            <person name="Brown T."/>
            <person name="Cohen L."/>
        </authorList>
    </citation>
    <scope>NUCLEOTIDE SEQUENCE</scope>
    <source>
        <strain evidence="5">GSO104</strain>
    </source>
</reference>
<name>A0A7S4SQ49_9STRA</name>
<comment type="similarity">
    <text evidence="1">Belongs to the short-chain dehydrogenases/reductases (SDR) family.</text>
</comment>
<evidence type="ECO:0000256" key="3">
    <source>
        <dbReference type="SAM" id="MobiDB-lite"/>
    </source>
</evidence>
<dbReference type="PRINTS" id="PR00081">
    <property type="entry name" value="GDHRDH"/>
</dbReference>
<evidence type="ECO:0000313" key="5">
    <source>
        <dbReference type="EMBL" id="CAE4652504.1"/>
    </source>
</evidence>
<dbReference type="Pfam" id="PF00106">
    <property type="entry name" value="adh_short"/>
    <property type="match status" value="1"/>
</dbReference>
<dbReference type="EMBL" id="HBNS01051653">
    <property type="protein sequence ID" value="CAE4652504.1"/>
    <property type="molecule type" value="Transcribed_RNA"/>
</dbReference>
<protein>
    <submittedName>
        <fullName evidence="5">Uncharacterized protein</fullName>
    </submittedName>
</protein>
<proteinExistence type="inferred from homology"/>
<keyword evidence="4" id="KW-0732">Signal</keyword>
<feature type="region of interest" description="Disordered" evidence="3">
    <location>
        <begin position="227"/>
        <end position="255"/>
    </location>
</feature>
<keyword evidence="2" id="KW-0560">Oxidoreductase</keyword>
<dbReference type="GO" id="GO:0016491">
    <property type="term" value="F:oxidoreductase activity"/>
    <property type="evidence" value="ECO:0007669"/>
    <property type="project" value="UniProtKB-KW"/>
</dbReference>
<dbReference type="SUPFAM" id="SSF51735">
    <property type="entry name" value="NAD(P)-binding Rossmann-fold domains"/>
    <property type="match status" value="1"/>
</dbReference>
<feature type="chain" id="PRO_5031175879" evidence="4">
    <location>
        <begin position="34"/>
        <end position="416"/>
    </location>
</feature>
<feature type="signal peptide" evidence="4">
    <location>
        <begin position="1"/>
        <end position="33"/>
    </location>
</feature>
<sequence length="416" mass="45735">MTLGTKQKTTMPFSITTFLLLLCLSSISKVTTSFLIPSPKGLSQTKIAELARKRFDNNDDLPMKGKVAVVTGAAGGIGSELVKVIHSLGGTVVAMDRDEQGLITLERSLRDDAAAANDDDDTFIKLVTHHEDLNSVSASANEIKARFPTIDLLINNAGLGYVQDLTPGDPRMISRHGKDLAFTVNYLSHFLLTEKLLPCLEDAETKGRIVHVTSTFHWQVDGSEIAPRLESSSSSPGGEDPLVHRSNPKEQSSKHIARSYANTKLAQLWHSRSIRGRNCASVCACPTWAATGIAGEGARDFLQKYAFAVERCGPGLTSSINAMLRTEDELGDALNDGRSFVANCRMLDYIGGKDVWFTPSPWRDQLSGVVAAVLLFGQKFTHDEFIIQQTSPESFEDGEMRERFYQWSLKEVQPWL</sequence>
<feature type="compositionally biased region" description="Basic and acidic residues" evidence="3">
    <location>
        <begin position="241"/>
        <end position="253"/>
    </location>
</feature>
<evidence type="ECO:0000256" key="1">
    <source>
        <dbReference type="ARBA" id="ARBA00006484"/>
    </source>
</evidence>